<dbReference type="Proteomes" id="UP000747074">
    <property type="component" value="Unassembled WGS sequence"/>
</dbReference>
<evidence type="ECO:0000313" key="1">
    <source>
        <dbReference type="EMBL" id="HJG14090.1"/>
    </source>
</evidence>
<feature type="non-terminal residue" evidence="1">
    <location>
        <position position="98"/>
    </location>
</feature>
<dbReference type="AlphaFoldDB" id="A0A921LIU9"/>
<sequence length="98" mass="11546">MNKKPLFNFLSQLGLLDTVLFPQKEGDYAANLHSDVQNKLKLIQPDAIYIFNNRPFILFFDLSSDNNKERENDIHKKVWSFDNSPIIFVIKELDIKIY</sequence>
<dbReference type="EMBL" id="DYVL01000211">
    <property type="protein sequence ID" value="HJG14090.1"/>
    <property type="molecule type" value="Genomic_DNA"/>
</dbReference>
<accession>A0A921LIU9</accession>
<gene>
    <name evidence="1" type="ORF">K8V07_19450</name>
</gene>
<comment type="caution">
    <text evidence="1">The sequence shown here is derived from an EMBL/GenBank/DDBJ whole genome shotgun (WGS) entry which is preliminary data.</text>
</comment>
<protein>
    <submittedName>
        <fullName evidence="1">Uncharacterized protein</fullName>
    </submittedName>
</protein>
<evidence type="ECO:0000313" key="2">
    <source>
        <dbReference type="Proteomes" id="UP000747074"/>
    </source>
</evidence>
<name>A0A921LIU9_9BACE</name>
<reference evidence="1" key="1">
    <citation type="journal article" date="2021" name="PeerJ">
        <title>Extensive microbial diversity within the chicken gut microbiome revealed by metagenomics and culture.</title>
        <authorList>
            <person name="Gilroy R."/>
            <person name="Ravi A."/>
            <person name="Getino M."/>
            <person name="Pursley I."/>
            <person name="Horton D.L."/>
            <person name="Alikhan N.F."/>
            <person name="Baker D."/>
            <person name="Gharbi K."/>
            <person name="Hall N."/>
            <person name="Watson M."/>
            <person name="Adriaenssens E.M."/>
            <person name="Foster-Nyarko E."/>
            <person name="Jarju S."/>
            <person name="Secka A."/>
            <person name="Antonio M."/>
            <person name="Oren A."/>
            <person name="Chaudhuri R.R."/>
            <person name="La Ragione R."/>
            <person name="Hildebrand F."/>
            <person name="Pallen M.J."/>
        </authorList>
    </citation>
    <scope>NUCLEOTIDE SEQUENCE</scope>
    <source>
        <strain evidence="1">CHK154-13316</strain>
    </source>
</reference>
<organism evidence="1 2">
    <name type="scientific">Bacteroides xylanisolvens</name>
    <dbReference type="NCBI Taxonomy" id="371601"/>
    <lineage>
        <taxon>Bacteria</taxon>
        <taxon>Pseudomonadati</taxon>
        <taxon>Bacteroidota</taxon>
        <taxon>Bacteroidia</taxon>
        <taxon>Bacteroidales</taxon>
        <taxon>Bacteroidaceae</taxon>
        <taxon>Bacteroides</taxon>
    </lineage>
</organism>
<proteinExistence type="predicted"/>
<reference evidence="1" key="2">
    <citation type="submission" date="2021-09" db="EMBL/GenBank/DDBJ databases">
        <authorList>
            <person name="Gilroy R."/>
        </authorList>
    </citation>
    <scope>NUCLEOTIDE SEQUENCE</scope>
    <source>
        <strain evidence="1">CHK154-13316</strain>
    </source>
</reference>